<dbReference type="GO" id="GO:0061928">
    <property type="term" value="F:glutathione specific gamma-glutamylcyclotransferase activity"/>
    <property type="evidence" value="ECO:0007669"/>
    <property type="project" value="UniProtKB-EC"/>
</dbReference>
<dbReference type="SUPFAM" id="SSF110857">
    <property type="entry name" value="Gamma-glutamyl cyclotransferase-like"/>
    <property type="match status" value="1"/>
</dbReference>
<dbReference type="GO" id="GO:0005737">
    <property type="term" value="C:cytoplasm"/>
    <property type="evidence" value="ECO:0007669"/>
    <property type="project" value="TreeGrafter"/>
</dbReference>
<dbReference type="PANTHER" id="PTHR12192">
    <property type="entry name" value="CATION TRANSPORT PROTEIN CHAC-RELATED"/>
    <property type="match status" value="1"/>
</dbReference>
<sequence>MPQGLSIKHQAGHYAVNLPAATSSTPARRSFRLLTDAERQASLDRSLSHWTPDQDVWVFGYGSLVWRPEFDFAERRLAVLNGYHRSLCLWSRVNRGTPELPGLVFGLDRGGSCKGVVFRIAAREVRTTMRELWKREMPSGAYIPKWLNCRTRQGGVRALAFTMDRGTDAYVRGLPPEELIAIVQRAHGHYGPCTEYVLETAQALEQHGILDKKLRAVVLRLRGPARPKNTAGKG</sequence>
<evidence type="ECO:0000256" key="2">
    <source>
        <dbReference type="ARBA" id="ARBA00023239"/>
    </source>
</evidence>
<proteinExistence type="predicted"/>
<evidence type="ECO:0000313" key="3">
    <source>
        <dbReference type="EMBL" id="OWT61804.1"/>
    </source>
</evidence>
<dbReference type="GO" id="GO:0016740">
    <property type="term" value="F:transferase activity"/>
    <property type="evidence" value="ECO:0007669"/>
    <property type="project" value="UniProtKB-KW"/>
</dbReference>
<evidence type="ECO:0000313" key="4">
    <source>
        <dbReference type="Proteomes" id="UP000214603"/>
    </source>
</evidence>
<dbReference type="InterPro" id="IPR013024">
    <property type="entry name" value="GGCT-like"/>
</dbReference>
<dbReference type="Proteomes" id="UP000214603">
    <property type="component" value="Unassembled WGS sequence"/>
</dbReference>
<dbReference type="Pfam" id="PF04752">
    <property type="entry name" value="ChaC"/>
    <property type="match status" value="1"/>
</dbReference>
<dbReference type="EMBL" id="NJIH01000004">
    <property type="protein sequence ID" value="OWT61804.1"/>
    <property type="molecule type" value="Genomic_DNA"/>
</dbReference>
<keyword evidence="2" id="KW-0456">Lyase</keyword>
<comment type="caution">
    <text evidence="3">The sequence shown here is derived from an EMBL/GenBank/DDBJ whole genome shotgun (WGS) entry which is preliminary data.</text>
</comment>
<organism evidence="3 4">
    <name type="scientific">Candidimonas nitroreducens</name>
    <dbReference type="NCBI Taxonomy" id="683354"/>
    <lineage>
        <taxon>Bacteria</taxon>
        <taxon>Pseudomonadati</taxon>
        <taxon>Pseudomonadota</taxon>
        <taxon>Betaproteobacteria</taxon>
        <taxon>Burkholderiales</taxon>
        <taxon>Alcaligenaceae</taxon>
        <taxon>Candidimonas</taxon>
    </lineage>
</organism>
<gene>
    <name evidence="3" type="ORF">CEY11_08170</name>
</gene>
<dbReference type="EC" id="4.3.2.7" evidence="1"/>
<dbReference type="AlphaFoldDB" id="A0A225MKN1"/>
<name>A0A225MKN1_9BURK</name>
<accession>A0A225MKN1</accession>
<keyword evidence="3" id="KW-0808">Transferase</keyword>
<dbReference type="GO" id="GO:0006751">
    <property type="term" value="P:glutathione catabolic process"/>
    <property type="evidence" value="ECO:0007669"/>
    <property type="project" value="InterPro"/>
</dbReference>
<dbReference type="CDD" id="cd06661">
    <property type="entry name" value="GGCT_like"/>
    <property type="match status" value="1"/>
</dbReference>
<dbReference type="PANTHER" id="PTHR12192:SF2">
    <property type="entry name" value="GLUTATHIONE-SPECIFIC GAMMA-GLUTAMYLCYCLOTRANSFERASE 2"/>
    <property type="match status" value="1"/>
</dbReference>
<dbReference type="OrthoDB" id="9795692at2"/>
<dbReference type="Gene3D" id="3.10.490.10">
    <property type="entry name" value="Gamma-glutamyl cyclotransferase-like"/>
    <property type="match status" value="1"/>
</dbReference>
<protein>
    <recommendedName>
        <fullName evidence="1">glutathione-specific gamma-glutamylcyclotransferase</fullName>
        <ecNumber evidence="1">4.3.2.7</ecNumber>
    </recommendedName>
</protein>
<evidence type="ECO:0000256" key="1">
    <source>
        <dbReference type="ARBA" id="ARBA00012344"/>
    </source>
</evidence>
<keyword evidence="4" id="KW-1185">Reference proteome</keyword>
<dbReference type="InterPro" id="IPR036568">
    <property type="entry name" value="GGCT-like_sf"/>
</dbReference>
<dbReference type="InterPro" id="IPR006840">
    <property type="entry name" value="ChaC"/>
</dbReference>
<reference evidence="4" key="1">
    <citation type="submission" date="2017-06" db="EMBL/GenBank/DDBJ databases">
        <title>Herbaspirillum phytohormonus sp. nov., isolated from the root nodule of Robinia pseudoacacia in lead-zinc mine.</title>
        <authorList>
            <person name="Fan M."/>
            <person name="Lin Y."/>
        </authorList>
    </citation>
    <scope>NUCLEOTIDE SEQUENCE [LARGE SCALE GENOMIC DNA]</scope>
    <source>
        <strain evidence="4">SC-089</strain>
    </source>
</reference>